<keyword evidence="1" id="KW-0472">Membrane</keyword>
<evidence type="ECO:0000313" key="3">
    <source>
        <dbReference type="Proteomes" id="UP000193404"/>
    </source>
</evidence>
<feature type="transmembrane region" description="Helical" evidence="1">
    <location>
        <begin position="38"/>
        <end position="61"/>
    </location>
</feature>
<sequence>MDGKFYIGLAIILVVDIVIYSIYPLINAVEPEFLGLTAFYWIQTVLLIVTSALYLLISYIFRGDSK</sequence>
<organism evidence="2 3">
    <name type="scientific">Acidianus manzaensis</name>
    <dbReference type="NCBI Taxonomy" id="282676"/>
    <lineage>
        <taxon>Archaea</taxon>
        <taxon>Thermoproteota</taxon>
        <taxon>Thermoprotei</taxon>
        <taxon>Sulfolobales</taxon>
        <taxon>Sulfolobaceae</taxon>
        <taxon>Acidianus</taxon>
    </lineage>
</organism>
<keyword evidence="1" id="KW-1133">Transmembrane helix</keyword>
<evidence type="ECO:0000313" key="2">
    <source>
        <dbReference type="EMBL" id="ARM76081.1"/>
    </source>
</evidence>
<proteinExistence type="predicted"/>
<dbReference type="EMBL" id="CP020477">
    <property type="protein sequence ID" value="ARM76081.1"/>
    <property type="molecule type" value="Genomic_DNA"/>
</dbReference>
<dbReference type="KEGG" id="aman:B6F84_08630"/>
<accession>A0A1W6K0H8</accession>
<keyword evidence="3" id="KW-1185">Reference proteome</keyword>
<gene>
    <name evidence="2" type="ORF">B6F84_08630</name>
</gene>
<protein>
    <recommendedName>
        <fullName evidence="4">DUF3311 domain-containing protein</fullName>
    </recommendedName>
</protein>
<dbReference type="STRING" id="282676.B6F84_08630"/>
<reference evidence="2 3" key="1">
    <citation type="submission" date="2017-03" db="EMBL/GenBank/DDBJ databases">
        <title>Sulfur activation and transportation mechanism of thermophilic Archaea Acidianus manzaensis YN-25.</title>
        <authorList>
            <person name="Ma Y."/>
            <person name="Yang Y."/>
            <person name="Xia J."/>
        </authorList>
    </citation>
    <scope>NUCLEOTIDE SEQUENCE [LARGE SCALE GENOMIC DNA]</scope>
    <source>
        <strain evidence="2 3">YN-25</strain>
    </source>
</reference>
<dbReference type="AlphaFoldDB" id="A0A1W6K0H8"/>
<dbReference type="OrthoDB" id="8235at2157"/>
<dbReference type="GeneID" id="41590977"/>
<evidence type="ECO:0000256" key="1">
    <source>
        <dbReference type="SAM" id="Phobius"/>
    </source>
</evidence>
<keyword evidence="1" id="KW-0812">Transmembrane</keyword>
<evidence type="ECO:0008006" key="4">
    <source>
        <dbReference type="Google" id="ProtNLM"/>
    </source>
</evidence>
<feature type="transmembrane region" description="Helical" evidence="1">
    <location>
        <begin position="5"/>
        <end position="26"/>
    </location>
</feature>
<dbReference type="Proteomes" id="UP000193404">
    <property type="component" value="Chromosome"/>
</dbReference>
<dbReference type="RefSeq" id="WP_148691863.1">
    <property type="nucleotide sequence ID" value="NZ_CP020477.1"/>
</dbReference>
<name>A0A1W6K0H8_9CREN</name>